<reference evidence="1" key="1">
    <citation type="submission" date="2021-08" db="EMBL/GenBank/DDBJ databases">
        <title>WGS assembly of Ceratopteris richardii.</title>
        <authorList>
            <person name="Marchant D.B."/>
            <person name="Chen G."/>
            <person name="Jenkins J."/>
            <person name="Shu S."/>
            <person name="Leebens-Mack J."/>
            <person name="Grimwood J."/>
            <person name="Schmutz J."/>
            <person name="Soltis P."/>
            <person name="Soltis D."/>
            <person name="Chen Z.-H."/>
        </authorList>
    </citation>
    <scope>NUCLEOTIDE SEQUENCE</scope>
    <source>
        <strain evidence="1">Whitten #5841</strain>
        <tissue evidence="1">Leaf</tissue>
    </source>
</reference>
<accession>A0A8T2TSN9</accession>
<proteinExistence type="predicted"/>
<evidence type="ECO:0000313" key="1">
    <source>
        <dbReference type="EMBL" id="KAH7424445.1"/>
    </source>
</evidence>
<comment type="caution">
    <text evidence="1">The sequence shown here is derived from an EMBL/GenBank/DDBJ whole genome shotgun (WGS) entry which is preliminary data.</text>
</comment>
<dbReference type="EMBL" id="CM035416">
    <property type="protein sequence ID" value="KAH7424445.1"/>
    <property type="molecule type" value="Genomic_DNA"/>
</dbReference>
<keyword evidence="2" id="KW-1185">Reference proteome</keyword>
<dbReference type="AlphaFoldDB" id="A0A8T2TSN9"/>
<name>A0A8T2TSN9_CERRI</name>
<protein>
    <submittedName>
        <fullName evidence="1">Uncharacterized protein</fullName>
    </submittedName>
</protein>
<gene>
    <name evidence="1" type="ORF">KP509_11G009200</name>
</gene>
<sequence>MLCARGGATSLLHQIWSYSLLPYPVLPIYFSPRSCHASMLESYHASGLIQFAVCFRH</sequence>
<organism evidence="1 2">
    <name type="scientific">Ceratopteris richardii</name>
    <name type="common">Triangle waterfern</name>
    <dbReference type="NCBI Taxonomy" id="49495"/>
    <lineage>
        <taxon>Eukaryota</taxon>
        <taxon>Viridiplantae</taxon>
        <taxon>Streptophyta</taxon>
        <taxon>Embryophyta</taxon>
        <taxon>Tracheophyta</taxon>
        <taxon>Polypodiopsida</taxon>
        <taxon>Polypodiidae</taxon>
        <taxon>Polypodiales</taxon>
        <taxon>Pteridineae</taxon>
        <taxon>Pteridaceae</taxon>
        <taxon>Parkerioideae</taxon>
        <taxon>Ceratopteris</taxon>
    </lineage>
</organism>
<evidence type="ECO:0000313" key="2">
    <source>
        <dbReference type="Proteomes" id="UP000825935"/>
    </source>
</evidence>
<dbReference type="Proteomes" id="UP000825935">
    <property type="component" value="Chromosome 11"/>
</dbReference>